<dbReference type="GO" id="GO:0051604">
    <property type="term" value="P:protein maturation"/>
    <property type="evidence" value="ECO:0007669"/>
    <property type="project" value="TreeGrafter"/>
</dbReference>
<dbReference type="PRINTS" id="PR00445">
    <property type="entry name" value="HUPFHYPC"/>
</dbReference>
<proteinExistence type="inferred from homology"/>
<dbReference type="NCBIfam" id="TIGR00074">
    <property type="entry name" value="hypC_hupF"/>
    <property type="match status" value="1"/>
</dbReference>
<dbReference type="PROSITE" id="PS01097">
    <property type="entry name" value="HUPF_HYPC"/>
    <property type="match status" value="1"/>
</dbReference>
<name>A0AAU7DIF2_9BACT</name>
<gene>
    <name evidence="3" type="ORF">P8935_21470</name>
</gene>
<dbReference type="PANTHER" id="PTHR35177">
    <property type="entry name" value="HYDROGENASE MATURATION FACTOR HYBG"/>
    <property type="match status" value="1"/>
</dbReference>
<dbReference type="EMBL" id="CP121196">
    <property type="protein sequence ID" value="XBH17124.1"/>
    <property type="molecule type" value="Genomic_DNA"/>
</dbReference>
<dbReference type="SUPFAM" id="SSF159127">
    <property type="entry name" value="HupF/HypC-like"/>
    <property type="match status" value="1"/>
</dbReference>
<evidence type="ECO:0000313" key="3">
    <source>
        <dbReference type="EMBL" id="XBH17124.1"/>
    </source>
</evidence>
<comment type="similarity">
    <text evidence="1">Belongs to the HupF/HypC family.</text>
</comment>
<dbReference type="InterPro" id="IPR019812">
    <property type="entry name" value="Hydgase_assmbl_chp_CS"/>
</dbReference>
<dbReference type="GO" id="GO:0005506">
    <property type="term" value="F:iron ion binding"/>
    <property type="evidence" value="ECO:0007669"/>
    <property type="project" value="TreeGrafter"/>
</dbReference>
<dbReference type="RefSeq" id="WP_348262354.1">
    <property type="nucleotide sequence ID" value="NZ_CP121196.1"/>
</dbReference>
<dbReference type="Pfam" id="PF01455">
    <property type="entry name" value="HupF_HypC"/>
    <property type="match status" value="1"/>
</dbReference>
<organism evidence="3">
    <name type="scientific">Telmatobacter sp. DSM 110680</name>
    <dbReference type="NCBI Taxonomy" id="3036704"/>
    <lineage>
        <taxon>Bacteria</taxon>
        <taxon>Pseudomonadati</taxon>
        <taxon>Acidobacteriota</taxon>
        <taxon>Terriglobia</taxon>
        <taxon>Terriglobales</taxon>
        <taxon>Acidobacteriaceae</taxon>
        <taxon>Telmatobacter</taxon>
    </lineage>
</organism>
<sequence>MCLAIPGKVEQITEGDVRMGRVNFGGVVKNVCLDYVPEVCVGDYTIVHVGFALSKIDEKTALETLELFEKMGALEEELATEEEVFARAANAPQSPCPDGSCELTGQNLRIEEPTRSSGKK</sequence>
<dbReference type="Gene3D" id="2.30.30.140">
    <property type="match status" value="1"/>
</dbReference>
<evidence type="ECO:0000256" key="1">
    <source>
        <dbReference type="ARBA" id="ARBA00006018"/>
    </source>
</evidence>
<feature type="region of interest" description="Disordered" evidence="2">
    <location>
        <begin position="89"/>
        <end position="120"/>
    </location>
</feature>
<dbReference type="PANTHER" id="PTHR35177:SF2">
    <property type="entry name" value="HYDROGENASE MATURATION FACTOR HYBG"/>
    <property type="match status" value="1"/>
</dbReference>
<reference evidence="3" key="1">
    <citation type="submission" date="2023-03" db="EMBL/GenBank/DDBJ databases">
        <title>Edaphobacter sp.</title>
        <authorList>
            <person name="Huber K.J."/>
            <person name="Papendorf J."/>
            <person name="Pilke C."/>
            <person name="Bunk B."/>
            <person name="Sproeer C."/>
            <person name="Pester M."/>
        </authorList>
    </citation>
    <scope>NUCLEOTIDE SEQUENCE</scope>
    <source>
        <strain evidence="3">DSM 110680</strain>
    </source>
</reference>
<dbReference type="AlphaFoldDB" id="A0AAU7DIF2"/>
<dbReference type="GO" id="GO:1902670">
    <property type="term" value="F:carbon dioxide binding"/>
    <property type="evidence" value="ECO:0007669"/>
    <property type="project" value="TreeGrafter"/>
</dbReference>
<evidence type="ECO:0000256" key="2">
    <source>
        <dbReference type="SAM" id="MobiDB-lite"/>
    </source>
</evidence>
<dbReference type="InterPro" id="IPR001109">
    <property type="entry name" value="Hydrogenase_HupF/HypC"/>
</dbReference>
<dbReference type="FunFam" id="2.30.30.140:FF:000022">
    <property type="entry name" value="Hydrogenase assembly chaperone HybG"/>
    <property type="match status" value="1"/>
</dbReference>
<protein>
    <submittedName>
        <fullName evidence="3">HypC/HybG/HupF family hydrogenase formation chaperone</fullName>
    </submittedName>
</protein>
<accession>A0AAU7DIF2</accession>